<organism evidence="1">
    <name type="scientific">Cronobacter turicensis</name>
    <dbReference type="NCBI Taxonomy" id="413502"/>
    <lineage>
        <taxon>Bacteria</taxon>
        <taxon>Pseudomonadati</taxon>
        <taxon>Pseudomonadota</taxon>
        <taxon>Gammaproteobacteria</taxon>
        <taxon>Enterobacterales</taxon>
        <taxon>Enterobacteriaceae</taxon>
        <taxon>Cronobacter</taxon>
    </lineage>
</organism>
<sequence length="180" mass="21101">MENWHSMQLDKLNKLIQEEFLGLYKKYNKENNIYGVVLVLDDDGLSSYMAISTKESLEKIHKGIEWEGYSWVLGFFDDNDDVGVRSFTTIMMEHYNESILPLLPEGYDFDEERERNINLYISAMKKAKEQLCDTIGNDVNNIVFYITIPGEPEIDHASAIEINEPSENLNWFLETYKYFL</sequence>
<dbReference type="AlphaFoldDB" id="A0A2T7AUV8"/>
<name>A0A2T7AUV8_9ENTR</name>
<comment type="caution">
    <text evidence="1">The sequence shown here is derived from an EMBL/GenBank/DDBJ whole genome shotgun (WGS) entry which is preliminary data.</text>
</comment>
<gene>
    <name evidence="1" type="ORF">BS411_22315</name>
</gene>
<dbReference type="EMBL" id="MSAG01000063">
    <property type="protein sequence ID" value="PUX15538.1"/>
    <property type="molecule type" value="Genomic_DNA"/>
</dbReference>
<protein>
    <submittedName>
        <fullName evidence="1">DUF4303 domain-containing protein</fullName>
    </submittedName>
</protein>
<dbReference type="RefSeq" id="WP_012126141.1">
    <property type="nucleotide sequence ID" value="NZ_CP187984.1"/>
</dbReference>
<accession>A0A2T7AUV8</accession>
<dbReference type="OrthoDB" id="1451704at2"/>
<evidence type="ECO:0000313" key="1">
    <source>
        <dbReference type="EMBL" id="PUX15538.1"/>
    </source>
</evidence>
<proteinExistence type="predicted"/>
<reference evidence="1" key="1">
    <citation type="submission" date="2016-12" db="EMBL/GenBank/DDBJ databases">
        <title>Analysis of the Molecular Diversity Among Cronobacter Species Isolated from Filth Flies Using a Pan Genomic DNA Microarray.</title>
        <authorList>
            <person name="Pava-Ripoll M."/>
            <person name="Tall B."/>
            <person name="Farber J."/>
            <person name="Fanning S."/>
            <person name="Lehner A."/>
            <person name="Stephan R."/>
            <person name="Pagotto F."/>
            <person name="Iverson C."/>
            <person name="Ziobro G."/>
            <person name="Miller A."/>
            <person name="Pearson R."/>
            <person name="Yan Q."/>
            <person name="Kim M."/>
            <person name="Jeong S."/>
            <person name="Park J."/>
            <person name="Jun S."/>
            <person name="Choi H."/>
            <person name="Chung T."/>
            <person name="Yoo Y."/>
            <person name="Park E."/>
            <person name="Hwang S."/>
            <person name="Lee B."/>
            <person name="Sathyamoorthy V."/>
            <person name="Carter L."/>
            <person name="Mammel M."/>
            <person name="Jackson S."/>
            <person name="Kothary M."/>
            <person name="Patel I."/>
            <person name="Grim C."/>
            <person name="Gopinath G."/>
            <person name="Gangiredla J."/>
            <person name="Chase H."/>
        </authorList>
    </citation>
    <scope>NUCLEOTIDE SEQUENCE [LARGE SCALE GENOMIC DNA]</scope>
    <source>
        <strain evidence="1">MOD1-Sh41s</strain>
    </source>
</reference>